<dbReference type="InterPro" id="IPR039247">
    <property type="entry name" value="KhpB"/>
</dbReference>
<dbReference type="GO" id="GO:0008360">
    <property type="term" value="P:regulation of cell shape"/>
    <property type="evidence" value="ECO:0007669"/>
    <property type="project" value="UniProtKB-KW"/>
</dbReference>
<dbReference type="SMART" id="SM00393">
    <property type="entry name" value="R3H"/>
    <property type="match status" value="1"/>
</dbReference>
<evidence type="ECO:0000256" key="5">
    <source>
        <dbReference type="ARBA" id="ARBA00023316"/>
    </source>
</evidence>
<dbReference type="PANTHER" id="PTHR35800:SF1">
    <property type="entry name" value="RNA-BINDING PROTEIN KHPB"/>
    <property type="match status" value="1"/>
</dbReference>
<name>A0A1M5RWE5_9FIRM</name>
<accession>A0A1M5RWE5</accession>
<comment type="subunit">
    <text evidence="6">Forms a complex with KhpA.</text>
</comment>
<dbReference type="Gene3D" id="3.30.1370.50">
    <property type="entry name" value="R3H-like domain"/>
    <property type="match status" value="1"/>
</dbReference>
<comment type="domain">
    <text evidence="6">Has an N-terminal Jag-N domain and 2 RNA-binding domains (KH and R3H).</text>
</comment>
<dbReference type="CDD" id="cd02644">
    <property type="entry name" value="R3H_jag"/>
    <property type="match status" value="1"/>
</dbReference>
<dbReference type="InterPro" id="IPR038247">
    <property type="entry name" value="Jag_N_dom_sf"/>
</dbReference>
<protein>
    <recommendedName>
        <fullName evidence="6">RNA-binding protein KhpB</fullName>
    </recommendedName>
    <alternativeName>
        <fullName evidence="6">RNA-binding protein EloR</fullName>
    </alternativeName>
</protein>
<evidence type="ECO:0000256" key="4">
    <source>
        <dbReference type="ARBA" id="ARBA00023186"/>
    </source>
</evidence>
<proteinExistence type="inferred from homology"/>
<dbReference type="HAMAP" id="MF_00867">
    <property type="entry name" value="KhpB"/>
    <property type="match status" value="1"/>
</dbReference>
<evidence type="ECO:0000313" key="8">
    <source>
        <dbReference type="EMBL" id="SHH30585.1"/>
    </source>
</evidence>
<dbReference type="InterPro" id="IPR038008">
    <property type="entry name" value="Jag_KH"/>
</dbReference>
<dbReference type="STRING" id="1123350.SAMN02744040_01542"/>
<dbReference type="RefSeq" id="WP_072725249.1">
    <property type="nucleotide sequence ID" value="NZ_FQXH01000015.1"/>
</dbReference>
<feature type="region of interest" description="Jag_N domain" evidence="6">
    <location>
        <begin position="5"/>
        <end position="55"/>
    </location>
</feature>
<keyword evidence="1 6" id="KW-0963">Cytoplasm</keyword>
<dbReference type="NCBIfam" id="NF041568">
    <property type="entry name" value="Jag_EloR"/>
    <property type="match status" value="1"/>
</dbReference>
<evidence type="ECO:0000256" key="3">
    <source>
        <dbReference type="ARBA" id="ARBA00022960"/>
    </source>
</evidence>
<dbReference type="GO" id="GO:0009252">
    <property type="term" value="P:peptidoglycan biosynthetic process"/>
    <property type="evidence" value="ECO:0007669"/>
    <property type="project" value="UniProtKB-UniRule"/>
</dbReference>
<dbReference type="InterPro" id="IPR001374">
    <property type="entry name" value="R3H_dom"/>
</dbReference>
<gene>
    <name evidence="6" type="primary">khpB</name>
    <name evidence="6" type="synonym">eloR</name>
    <name evidence="8" type="ORF">SAMN02744040_01542</name>
</gene>
<evidence type="ECO:0000256" key="1">
    <source>
        <dbReference type="ARBA" id="ARBA00022490"/>
    </source>
</evidence>
<dbReference type="Proteomes" id="UP000242520">
    <property type="component" value="Unassembled WGS sequence"/>
</dbReference>
<dbReference type="GO" id="GO:0071555">
    <property type="term" value="P:cell wall organization"/>
    <property type="evidence" value="ECO:0007669"/>
    <property type="project" value="UniProtKB-KW"/>
</dbReference>
<evidence type="ECO:0000256" key="2">
    <source>
        <dbReference type="ARBA" id="ARBA00022884"/>
    </source>
</evidence>
<evidence type="ECO:0000313" key="9">
    <source>
        <dbReference type="Proteomes" id="UP000242520"/>
    </source>
</evidence>
<dbReference type="SUPFAM" id="SSF82708">
    <property type="entry name" value="R3H domain"/>
    <property type="match status" value="1"/>
</dbReference>
<dbReference type="PROSITE" id="PS51061">
    <property type="entry name" value="R3H"/>
    <property type="match status" value="1"/>
</dbReference>
<keyword evidence="5 6" id="KW-0961">Cell wall biogenesis/degradation</keyword>
<dbReference type="Gene3D" id="3.30.300.20">
    <property type="match status" value="1"/>
</dbReference>
<dbReference type="InterPro" id="IPR036867">
    <property type="entry name" value="R3H_dom_sf"/>
</dbReference>
<comment type="similarity">
    <text evidence="6">Belongs to the KhpB RNA-binding protein family.</text>
</comment>
<dbReference type="CDD" id="cd02414">
    <property type="entry name" value="KH-II_Jag"/>
    <property type="match status" value="1"/>
</dbReference>
<keyword evidence="9" id="KW-1185">Reference proteome</keyword>
<dbReference type="PANTHER" id="PTHR35800">
    <property type="entry name" value="PROTEIN JAG"/>
    <property type="match status" value="1"/>
</dbReference>
<reference evidence="9" key="1">
    <citation type="submission" date="2016-11" db="EMBL/GenBank/DDBJ databases">
        <authorList>
            <person name="Varghese N."/>
            <person name="Submissions S."/>
        </authorList>
    </citation>
    <scope>NUCLEOTIDE SEQUENCE [LARGE SCALE GENOMIC DNA]</scope>
    <source>
        <strain evidence="9">DSM 15285</strain>
    </source>
</reference>
<feature type="domain" description="R3H" evidence="7">
    <location>
        <begin position="140"/>
        <end position="206"/>
    </location>
</feature>
<dbReference type="InterPro" id="IPR034079">
    <property type="entry name" value="R3H_KhpB"/>
</dbReference>
<evidence type="ECO:0000256" key="6">
    <source>
        <dbReference type="HAMAP-Rule" id="MF_00867"/>
    </source>
</evidence>
<comment type="subcellular location">
    <subcellularLocation>
        <location evidence="6">Cytoplasm</location>
    </subcellularLocation>
</comment>
<dbReference type="AlphaFoldDB" id="A0A1M5RWE5"/>
<dbReference type="InterPro" id="IPR032782">
    <property type="entry name" value="KhpB_N"/>
</dbReference>
<sequence>MNVLEVTGKTIEEALSKALDELNVTREDVDVEILEEPTRGFLGIIGNKLGKIRVTLKDKSEEIARSFIQDILNSMNINGEIEILKKDDDLIINLKGEETTALIGRRGDTLDSLQFLTSLVVNKSAKGKIRVLIDIENYREKREQSLIRYAGKLAKIVVKNKKTIKLEAMNPYERRIIHSALQNNPYVTTHSEGVDPNRKVVISLKSKTS</sequence>
<keyword evidence="4 6" id="KW-0143">Chaperone</keyword>
<dbReference type="Pfam" id="PF01424">
    <property type="entry name" value="R3H"/>
    <property type="match status" value="1"/>
</dbReference>
<dbReference type="InterPro" id="IPR015946">
    <property type="entry name" value="KH_dom-like_a/b"/>
</dbReference>
<dbReference type="SMART" id="SM01245">
    <property type="entry name" value="Jag_N"/>
    <property type="match status" value="1"/>
</dbReference>
<dbReference type="GO" id="GO:0005737">
    <property type="term" value="C:cytoplasm"/>
    <property type="evidence" value="ECO:0007669"/>
    <property type="project" value="UniProtKB-SubCell"/>
</dbReference>
<evidence type="ECO:0000259" key="7">
    <source>
        <dbReference type="PROSITE" id="PS51061"/>
    </source>
</evidence>
<dbReference type="Gene3D" id="3.30.30.80">
    <property type="entry name" value="probable RNA-binding protein from clostridium symbiosum atcc 14940"/>
    <property type="match status" value="1"/>
</dbReference>
<dbReference type="Pfam" id="PF14804">
    <property type="entry name" value="Jag_N"/>
    <property type="match status" value="1"/>
</dbReference>
<organism evidence="8 9">
    <name type="scientific">Tepidibacter thalassicus DSM 15285</name>
    <dbReference type="NCBI Taxonomy" id="1123350"/>
    <lineage>
        <taxon>Bacteria</taxon>
        <taxon>Bacillati</taxon>
        <taxon>Bacillota</taxon>
        <taxon>Clostridia</taxon>
        <taxon>Peptostreptococcales</taxon>
        <taxon>Peptostreptococcaceae</taxon>
        <taxon>Tepidibacter</taxon>
    </lineage>
</organism>
<dbReference type="EMBL" id="FQXH01000015">
    <property type="protein sequence ID" value="SHH30585.1"/>
    <property type="molecule type" value="Genomic_DNA"/>
</dbReference>
<keyword evidence="3 6" id="KW-0133">Cell shape</keyword>
<dbReference type="GO" id="GO:0003723">
    <property type="term" value="F:RNA binding"/>
    <property type="evidence" value="ECO:0007669"/>
    <property type="project" value="UniProtKB-UniRule"/>
</dbReference>
<dbReference type="Pfam" id="PF13083">
    <property type="entry name" value="KH_KhpA-B"/>
    <property type="match status" value="1"/>
</dbReference>
<keyword evidence="2 6" id="KW-0694">RNA-binding</keyword>
<comment type="function">
    <text evidence="6">A probable RNA chaperone. Forms a complex with KhpA which binds to cellular RNA and controls its expression. Plays a role in peptidoglycan (PG) homeostasis and cell length regulation.</text>
</comment>